<feature type="compositionally biased region" description="Polar residues" evidence="1">
    <location>
        <begin position="144"/>
        <end position="162"/>
    </location>
</feature>
<accession>A0A9P5MQR7</accession>
<sequence>MIKITKRDGPLLIFCQLGHLTAKAVPLDHFGPQGMDIEKLLELQKKLIEDNGLPLNRASDTVWKGLDQLRKQVNKLCGQFTGKNGEIFQQLLQMIDRVNNSRSSGSEAPAQREPAEGAETSVIVNPTPSLRESRAISSRLSFASESTAVTGRPSSGSQTSENDGGFGQSFGQSSMLGSMDIFSSRGKTHVRSESPQSFESGPHSVPSRRPIGTPGVGNINRFFGDASQRMGQAGSGFKATRQSLESRASTGALSMLRRNAPTVLPNPAVGSPHGSFELSDEDEAQLPPRHPPSRKSESSTSPPSRP</sequence>
<organism evidence="2 3">
    <name type="scientific">Russula ochroleuca</name>
    <dbReference type="NCBI Taxonomy" id="152965"/>
    <lineage>
        <taxon>Eukaryota</taxon>
        <taxon>Fungi</taxon>
        <taxon>Dikarya</taxon>
        <taxon>Basidiomycota</taxon>
        <taxon>Agaricomycotina</taxon>
        <taxon>Agaricomycetes</taxon>
        <taxon>Russulales</taxon>
        <taxon>Russulaceae</taxon>
        <taxon>Russula</taxon>
    </lineage>
</organism>
<evidence type="ECO:0000256" key="1">
    <source>
        <dbReference type="SAM" id="MobiDB-lite"/>
    </source>
</evidence>
<dbReference type="AlphaFoldDB" id="A0A9P5MQR7"/>
<comment type="caution">
    <text evidence="2">The sequence shown here is derived from an EMBL/GenBank/DDBJ whole genome shotgun (WGS) entry which is preliminary data.</text>
</comment>
<dbReference type="EMBL" id="WHVB01000033">
    <property type="protein sequence ID" value="KAF8468061.1"/>
    <property type="molecule type" value="Genomic_DNA"/>
</dbReference>
<gene>
    <name evidence="2" type="ORF">DFH94DRAFT_776886</name>
</gene>
<protein>
    <submittedName>
        <fullName evidence="2">Uncharacterized protein</fullName>
    </submittedName>
</protein>
<evidence type="ECO:0000313" key="2">
    <source>
        <dbReference type="EMBL" id="KAF8468061.1"/>
    </source>
</evidence>
<feature type="compositionally biased region" description="Polar residues" evidence="1">
    <location>
        <begin position="240"/>
        <end position="252"/>
    </location>
</feature>
<feature type="compositionally biased region" description="Low complexity" evidence="1">
    <location>
        <begin position="169"/>
        <end position="179"/>
    </location>
</feature>
<keyword evidence="3" id="KW-1185">Reference proteome</keyword>
<dbReference type="Proteomes" id="UP000759537">
    <property type="component" value="Unassembled WGS sequence"/>
</dbReference>
<feature type="region of interest" description="Disordered" evidence="1">
    <location>
        <begin position="144"/>
        <end position="306"/>
    </location>
</feature>
<reference evidence="2" key="2">
    <citation type="journal article" date="2020" name="Nat. Commun.">
        <title>Large-scale genome sequencing of mycorrhizal fungi provides insights into the early evolution of symbiotic traits.</title>
        <authorList>
            <person name="Miyauchi S."/>
            <person name="Kiss E."/>
            <person name="Kuo A."/>
            <person name="Drula E."/>
            <person name="Kohler A."/>
            <person name="Sanchez-Garcia M."/>
            <person name="Morin E."/>
            <person name="Andreopoulos B."/>
            <person name="Barry K.W."/>
            <person name="Bonito G."/>
            <person name="Buee M."/>
            <person name="Carver A."/>
            <person name="Chen C."/>
            <person name="Cichocki N."/>
            <person name="Clum A."/>
            <person name="Culley D."/>
            <person name="Crous P.W."/>
            <person name="Fauchery L."/>
            <person name="Girlanda M."/>
            <person name="Hayes R.D."/>
            <person name="Keri Z."/>
            <person name="LaButti K."/>
            <person name="Lipzen A."/>
            <person name="Lombard V."/>
            <person name="Magnuson J."/>
            <person name="Maillard F."/>
            <person name="Murat C."/>
            <person name="Nolan M."/>
            <person name="Ohm R.A."/>
            <person name="Pangilinan J."/>
            <person name="Pereira M.F."/>
            <person name="Perotto S."/>
            <person name="Peter M."/>
            <person name="Pfister S."/>
            <person name="Riley R."/>
            <person name="Sitrit Y."/>
            <person name="Stielow J.B."/>
            <person name="Szollosi G."/>
            <person name="Zifcakova L."/>
            <person name="Stursova M."/>
            <person name="Spatafora J.W."/>
            <person name="Tedersoo L."/>
            <person name="Vaario L.M."/>
            <person name="Yamada A."/>
            <person name="Yan M."/>
            <person name="Wang P."/>
            <person name="Xu J."/>
            <person name="Bruns T."/>
            <person name="Baldrian P."/>
            <person name="Vilgalys R."/>
            <person name="Dunand C."/>
            <person name="Henrissat B."/>
            <person name="Grigoriev I.V."/>
            <person name="Hibbett D."/>
            <person name="Nagy L.G."/>
            <person name="Martin F.M."/>
        </authorList>
    </citation>
    <scope>NUCLEOTIDE SEQUENCE</scope>
    <source>
        <strain evidence="2">Prilba</strain>
    </source>
</reference>
<feature type="region of interest" description="Disordered" evidence="1">
    <location>
        <begin position="100"/>
        <end position="130"/>
    </location>
</feature>
<name>A0A9P5MQR7_9AGAM</name>
<reference evidence="2" key="1">
    <citation type="submission" date="2019-10" db="EMBL/GenBank/DDBJ databases">
        <authorList>
            <consortium name="DOE Joint Genome Institute"/>
            <person name="Kuo A."/>
            <person name="Miyauchi S."/>
            <person name="Kiss E."/>
            <person name="Drula E."/>
            <person name="Kohler A."/>
            <person name="Sanchez-Garcia M."/>
            <person name="Andreopoulos B."/>
            <person name="Barry K.W."/>
            <person name="Bonito G."/>
            <person name="Buee M."/>
            <person name="Carver A."/>
            <person name="Chen C."/>
            <person name="Cichocki N."/>
            <person name="Clum A."/>
            <person name="Culley D."/>
            <person name="Crous P.W."/>
            <person name="Fauchery L."/>
            <person name="Girlanda M."/>
            <person name="Hayes R."/>
            <person name="Keri Z."/>
            <person name="LaButti K."/>
            <person name="Lipzen A."/>
            <person name="Lombard V."/>
            <person name="Magnuson J."/>
            <person name="Maillard F."/>
            <person name="Morin E."/>
            <person name="Murat C."/>
            <person name="Nolan M."/>
            <person name="Ohm R."/>
            <person name="Pangilinan J."/>
            <person name="Pereira M."/>
            <person name="Perotto S."/>
            <person name="Peter M."/>
            <person name="Riley R."/>
            <person name="Sitrit Y."/>
            <person name="Stielow B."/>
            <person name="Szollosi G."/>
            <person name="Zifcakova L."/>
            <person name="Stursova M."/>
            <person name="Spatafora J.W."/>
            <person name="Tedersoo L."/>
            <person name="Vaario L.-M."/>
            <person name="Yamada A."/>
            <person name="Yan M."/>
            <person name="Wang P."/>
            <person name="Xu J."/>
            <person name="Bruns T."/>
            <person name="Baldrian P."/>
            <person name="Vilgalys R."/>
            <person name="Henrissat B."/>
            <person name="Grigoriev I.V."/>
            <person name="Hibbett D."/>
            <person name="Nagy L.G."/>
            <person name="Martin F.M."/>
        </authorList>
    </citation>
    <scope>NUCLEOTIDE SEQUENCE</scope>
    <source>
        <strain evidence="2">Prilba</strain>
    </source>
</reference>
<proteinExistence type="predicted"/>
<evidence type="ECO:0000313" key="3">
    <source>
        <dbReference type="Proteomes" id="UP000759537"/>
    </source>
</evidence>